<evidence type="ECO:0000256" key="3">
    <source>
        <dbReference type="ARBA" id="ARBA00023237"/>
    </source>
</evidence>
<feature type="domain" description="OmpA-like" evidence="5">
    <location>
        <begin position="82"/>
        <end position="200"/>
    </location>
</feature>
<proteinExistence type="predicted"/>
<dbReference type="InterPro" id="IPR036737">
    <property type="entry name" value="OmpA-like_sf"/>
</dbReference>
<dbReference type="AlphaFoldDB" id="A0A956NEK3"/>
<dbReference type="PROSITE" id="PS51123">
    <property type="entry name" value="OMPA_2"/>
    <property type="match status" value="1"/>
</dbReference>
<dbReference type="PANTHER" id="PTHR30329">
    <property type="entry name" value="STATOR ELEMENT OF FLAGELLAR MOTOR COMPLEX"/>
    <property type="match status" value="1"/>
</dbReference>
<evidence type="ECO:0000313" key="7">
    <source>
        <dbReference type="Proteomes" id="UP000739538"/>
    </source>
</evidence>
<keyword evidence="2 4" id="KW-0472">Membrane</keyword>
<accession>A0A956NEK3</accession>
<comment type="caution">
    <text evidence="6">The sequence shown here is derived from an EMBL/GenBank/DDBJ whole genome shotgun (WGS) entry which is preliminary data.</text>
</comment>
<reference evidence="6" key="2">
    <citation type="journal article" date="2021" name="Microbiome">
        <title>Successional dynamics and alternative stable states in a saline activated sludge microbial community over 9 years.</title>
        <authorList>
            <person name="Wang Y."/>
            <person name="Ye J."/>
            <person name="Ju F."/>
            <person name="Liu L."/>
            <person name="Boyd J.A."/>
            <person name="Deng Y."/>
            <person name="Parks D.H."/>
            <person name="Jiang X."/>
            <person name="Yin X."/>
            <person name="Woodcroft B.J."/>
            <person name="Tyson G.W."/>
            <person name="Hugenholtz P."/>
            <person name="Polz M.F."/>
            <person name="Zhang T."/>
        </authorList>
    </citation>
    <scope>NUCLEOTIDE SEQUENCE</scope>
    <source>
        <strain evidence="6">HKST-UBA02</strain>
    </source>
</reference>
<keyword evidence="3" id="KW-0998">Cell outer membrane</keyword>
<dbReference type="EMBL" id="JAGQHS010000130">
    <property type="protein sequence ID" value="MCA9757937.1"/>
    <property type="molecule type" value="Genomic_DNA"/>
</dbReference>
<dbReference type="PANTHER" id="PTHR30329:SF21">
    <property type="entry name" value="LIPOPROTEIN YIAD-RELATED"/>
    <property type="match status" value="1"/>
</dbReference>
<evidence type="ECO:0000259" key="5">
    <source>
        <dbReference type="PROSITE" id="PS51123"/>
    </source>
</evidence>
<name>A0A956NEK3_UNCEI</name>
<reference evidence="6" key="1">
    <citation type="submission" date="2020-04" db="EMBL/GenBank/DDBJ databases">
        <authorList>
            <person name="Zhang T."/>
        </authorList>
    </citation>
    <scope>NUCLEOTIDE SEQUENCE</scope>
    <source>
        <strain evidence="6">HKST-UBA02</strain>
    </source>
</reference>
<evidence type="ECO:0000256" key="2">
    <source>
        <dbReference type="ARBA" id="ARBA00023136"/>
    </source>
</evidence>
<evidence type="ECO:0000313" key="6">
    <source>
        <dbReference type="EMBL" id="MCA9757937.1"/>
    </source>
</evidence>
<dbReference type="PRINTS" id="PR01021">
    <property type="entry name" value="OMPADOMAIN"/>
</dbReference>
<dbReference type="Pfam" id="PF00691">
    <property type="entry name" value="OmpA"/>
    <property type="match status" value="1"/>
</dbReference>
<dbReference type="GO" id="GO:0009279">
    <property type="term" value="C:cell outer membrane"/>
    <property type="evidence" value="ECO:0007669"/>
    <property type="project" value="UniProtKB-SubCell"/>
</dbReference>
<protein>
    <submittedName>
        <fullName evidence="6">OmpA family protein</fullName>
    </submittedName>
</protein>
<gene>
    <name evidence="6" type="ORF">KDA27_19250</name>
</gene>
<dbReference type="InterPro" id="IPR006664">
    <property type="entry name" value="OMP_bac"/>
</dbReference>
<dbReference type="CDD" id="cd07185">
    <property type="entry name" value="OmpA_C-like"/>
    <property type="match status" value="1"/>
</dbReference>
<dbReference type="SUPFAM" id="SSF103088">
    <property type="entry name" value="OmpA-like"/>
    <property type="match status" value="1"/>
</dbReference>
<dbReference type="Proteomes" id="UP000739538">
    <property type="component" value="Unassembled WGS sequence"/>
</dbReference>
<evidence type="ECO:0000256" key="4">
    <source>
        <dbReference type="PROSITE-ProRule" id="PRU00473"/>
    </source>
</evidence>
<sequence>MSTMRLCVLTGTVAVLGLSTTGCASKGFVRSEMEGLRAEMAEEHRGLESQIDAVRDDVNDVTAMSAQAAQTADEARALALGDVDYREVERFRVYFDLDSASLDETDRSTLDQVAESMEQNPGYIVEVYGFADPSGSEDYNYALGARRAENVHRYLSAVTPGQLGRYHAVSFGETVPESEQSTIGTGAEMRQVLVTLVEPIPTAGESTAFNEILQGGEFYEYEGVQ</sequence>
<dbReference type="InterPro" id="IPR006665">
    <property type="entry name" value="OmpA-like"/>
</dbReference>
<dbReference type="InterPro" id="IPR050330">
    <property type="entry name" value="Bact_OuterMem_StrucFunc"/>
</dbReference>
<dbReference type="Gene3D" id="3.30.1330.60">
    <property type="entry name" value="OmpA-like domain"/>
    <property type="match status" value="1"/>
</dbReference>
<organism evidence="6 7">
    <name type="scientific">Eiseniibacteriota bacterium</name>
    <dbReference type="NCBI Taxonomy" id="2212470"/>
    <lineage>
        <taxon>Bacteria</taxon>
        <taxon>Candidatus Eiseniibacteriota</taxon>
    </lineage>
</organism>
<comment type="subcellular location">
    <subcellularLocation>
        <location evidence="1">Cell outer membrane</location>
    </subcellularLocation>
</comment>
<evidence type="ECO:0000256" key="1">
    <source>
        <dbReference type="ARBA" id="ARBA00004442"/>
    </source>
</evidence>
<dbReference type="PROSITE" id="PS51257">
    <property type="entry name" value="PROKAR_LIPOPROTEIN"/>
    <property type="match status" value="1"/>
</dbReference>